<dbReference type="SMART" id="SM00873">
    <property type="entry name" value="B3_4"/>
    <property type="match status" value="1"/>
</dbReference>
<comment type="caution">
    <text evidence="2">The sequence shown here is derived from an EMBL/GenBank/DDBJ whole genome shotgun (WGS) entry which is preliminary data.</text>
</comment>
<dbReference type="PANTHER" id="PTHR39209:SF2">
    <property type="entry name" value="CYTOPLASMIC PROTEIN"/>
    <property type="match status" value="1"/>
</dbReference>
<proteinExistence type="predicted"/>
<dbReference type="Pfam" id="PF03483">
    <property type="entry name" value="B3_4"/>
    <property type="match status" value="1"/>
</dbReference>
<dbReference type="Proteomes" id="UP000664277">
    <property type="component" value="Unassembled WGS sequence"/>
</dbReference>
<reference evidence="2" key="1">
    <citation type="submission" date="2021-02" db="EMBL/GenBank/DDBJ databases">
        <title>Genome-Resolved Metagenomics of a Microbial Community Performing Photosynthetic Biological Nutrient Removal.</title>
        <authorList>
            <person name="Mcdaniel E.A."/>
        </authorList>
    </citation>
    <scope>NUCLEOTIDE SEQUENCE</scope>
    <source>
        <strain evidence="2">UWPOB_OBS1</strain>
    </source>
</reference>
<evidence type="ECO:0000259" key="1">
    <source>
        <dbReference type="SMART" id="SM00873"/>
    </source>
</evidence>
<dbReference type="SUPFAM" id="SSF56037">
    <property type="entry name" value="PheT/TilS domain"/>
    <property type="match status" value="1"/>
</dbReference>
<feature type="domain" description="B3/B4 tRNA-binding" evidence="1">
    <location>
        <begin position="56"/>
        <end position="209"/>
    </location>
</feature>
<name>A0A8J7TQ43_9BACT</name>
<dbReference type="InterPro" id="IPR020825">
    <property type="entry name" value="Phe-tRNA_synthase-like_B3/B4"/>
</dbReference>
<sequence>MILNVVNEIAANGVLSGVVYAESVKVKETGQDLKAALDALVADKAQTEFAAETKDAVRNLLKTGGFKPSGRNKPASEYLAQAAREGRFPFINNLVDINNFISLETGLPISLLDASVIGGTLKIRYGRAGERYVFNASGQDIDLAGLVCACSGEKDQPLGNPVKDSMEGKIKEKTTSVVGVIYSPADAHWRSVTERAVVQFAHWLKLEGGADKVESFVV</sequence>
<dbReference type="GO" id="GO:0004826">
    <property type="term" value="F:phenylalanine-tRNA ligase activity"/>
    <property type="evidence" value="ECO:0007669"/>
    <property type="project" value="InterPro"/>
</dbReference>
<gene>
    <name evidence="2" type="ORF">J0M35_19955</name>
</gene>
<evidence type="ECO:0000313" key="2">
    <source>
        <dbReference type="EMBL" id="MBN8662653.1"/>
    </source>
</evidence>
<dbReference type="InterPro" id="IPR005146">
    <property type="entry name" value="B3/B4_tRNA-bd"/>
</dbReference>
<dbReference type="AlphaFoldDB" id="A0A8J7TQ43"/>
<evidence type="ECO:0000313" key="3">
    <source>
        <dbReference type="Proteomes" id="UP000664277"/>
    </source>
</evidence>
<accession>A0A8J7TQ43</accession>
<protein>
    <recommendedName>
        <fullName evidence="1">B3/B4 tRNA-binding domain-containing protein</fullName>
    </recommendedName>
</protein>
<dbReference type="EMBL" id="JAFLCK010000047">
    <property type="protein sequence ID" value="MBN8662653.1"/>
    <property type="molecule type" value="Genomic_DNA"/>
</dbReference>
<dbReference type="Gene3D" id="3.50.40.10">
    <property type="entry name" value="Phenylalanyl-trna Synthetase, Chain B, domain 3"/>
    <property type="match status" value="1"/>
</dbReference>
<dbReference type="PANTHER" id="PTHR39209">
    <property type="match status" value="1"/>
</dbReference>
<dbReference type="GO" id="GO:0003723">
    <property type="term" value="F:RNA binding"/>
    <property type="evidence" value="ECO:0007669"/>
    <property type="project" value="InterPro"/>
</dbReference>
<organism evidence="2 3">
    <name type="scientific">Candidatus Obscuribacter phosphatis</name>
    <dbReference type="NCBI Taxonomy" id="1906157"/>
    <lineage>
        <taxon>Bacteria</taxon>
        <taxon>Bacillati</taxon>
        <taxon>Candidatus Melainabacteria</taxon>
        <taxon>Candidatus Obscuribacterales</taxon>
        <taxon>Candidatus Obscuribacteraceae</taxon>
        <taxon>Candidatus Obscuribacter</taxon>
    </lineage>
</organism>